<dbReference type="RefSeq" id="XP_037167493.1">
    <property type="nucleotide sequence ID" value="XM_037305738.1"/>
</dbReference>
<dbReference type="InterPro" id="IPR039197">
    <property type="entry name" value="Mrs1/Cce1"/>
</dbReference>
<dbReference type="Pfam" id="PF09159">
    <property type="entry name" value="Ydc2-catalyt"/>
    <property type="match status" value="1"/>
</dbReference>
<reference evidence="2 3" key="1">
    <citation type="journal article" date="2020" name="Genomics">
        <title>Complete, high-quality genomes from long-read metagenomic sequencing of two wolf lichen thalli reveals enigmatic genome architecture.</title>
        <authorList>
            <person name="McKenzie S.K."/>
            <person name="Walston R.F."/>
            <person name="Allen J.L."/>
        </authorList>
    </citation>
    <scope>NUCLEOTIDE SEQUENCE [LARGE SCALE GENOMIC DNA]</scope>
    <source>
        <strain evidence="2">WasteWater2</strain>
    </source>
</reference>
<accession>A0A8H6G0C0</accession>
<feature type="domain" description="Mitochondrial resolvase Ydc2 catalytic" evidence="1">
    <location>
        <begin position="102"/>
        <end position="368"/>
    </location>
</feature>
<keyword evidence="3" id="KW-1185">Reference proteome</keyword>
<dbReference type="CDD" id="cd16963">
    <property type="entry name" value="CCE1"/>
    <property type="match status" value="1"/>
</dbReference>
<gene>
    <name evidence="2" type="ORF">HO173_003813</name>
</gene>
<proteinExistence type="predicted"/>
<name>A0A8H6G0C0_9LECA</name>
<dbReference type="AlphaFoldDB" id="A0A8H6G0C0"/>
<dbReference type="GO" id="GO:0005739">
    <property type="term" value="C:mitochondrion"/>
    <property type="evidence" value="ECO:0007669"/>
    <property type="project" value="TreeGrafter"/>
</dbReference>
<dbReference type="PANTHER" id="PTHR28072:SF1">
    <property type="entry name" value="CRUCIFORM CUTTING ENDONUCLEASE 1, MITOCHONDRIAL-RELATED"/>
    <property type="match status" value="1"/>
</dbReference>
<organism evidence="2 3">
    <name type="scientific">Letharia columbiana</name>
    <dbReference type="NCBI Taxonomy" id="112416"/>
    <lineage>
        <taxon>Eukaryota</taxon>
        <taxon>Fungi</taxon>
        <taxon>Dikarya</taxon>
        <taxon>Ascomycota</taxon>
        <taxon>Pezizomycotina</taxon>
        <taxon>Lecanoromycetes</taxon>
        <taxon>OSLEUM clade</taxon>
        <taxon>Lecanoromycetidae</taxon>
        <taxon>Lecanorales</taxon>
        <taxon>Lecanorineae</taxon>
        <taxon>Parmeliaceae</taxon>
        <taxon>Letharia</taxon>
    </lineage>
</organism>
<protein>
    <recommendedName>
        <fullName evidence="1">Mitochondrial resolvase Ydc2 catalytic domain-containing protein</fullName>
    </recommendedName>
</protein>
<dbReference type="InterPro" id="IPR015242">
    <property type="entry name" value="Ydc2_cat"/>
</dbReference>
<dbReference type="PANTHER" id="PTHR28072">
    <property type="entry name" value="CRUCIFORM CUTTING ENDONUCLEASE 1, MITOCHONDRIAL-RELATED"/>
    <property type="match status" value="1"/>
</dbReference>
<dbReference type="SUPFAM" id="SSF53098">
    <property type="entry name" value="Ribonuclease H-like"/>
    <property type="match status" value="1"/>
</dbReference>
<dbReference type="OrthoDB" id="5552842at2759"/>
<dbReference type="Proteomes" id="UP000578531">
    <property type="component" value="Unassembled WGS sequence"/>
</dbReference>
<dbReference type="Gene3D" id="3.30.420.10">
    <property type="entry name" value="Ribonuclease H-like superfamily/Ribonuclease H"/>
    <property type="match status" value="1"/>
</dbReference>
<dbReference type="GO" id="GO:0000403">
    <property type="term" value="F:Y-form DNA binding"/>
    <property type="evidence" value="ECO:0007669"/>
    <property type="project" value="TreeGrafter"/>
</dbReference>
<evidence type="ECO:0000259" key="1">
    <source>
        <dbReference type="Pfam" id="PF09159"/>
    </source>
</evidence>
<dbReference type="InterPro" id="IPR012337">
    <property type="entry name" value="RNaseH-like_sf"/>
</dbReference>
<dbReference type="InterPro" id="IPR036397">
    <property type="entry name" value="RNaseH_sf"/>
</dbReference>
<dbReference type="EMBL" id="JACCJC010000011">
    <property type="protein sequence ID" value="KAF6238179.1"/>
    <property type="molecule type" value="Genomic_DNA"/>
</dbReference>
<dbReference type="GeneID" id="59285479"/>
<evidence type="ECO:0000313" key="2">
    <source>
        <dbReference type="EMBL" id="KAF6238179.1"/>
    </source>
</evidence>
<dbReference type="GO" id="GO:0000402">
    <property type="term" value="F:crossed form four-way junction DNA binding"/>
    <property type="evidence" value="ECO:0007669"/>
    <property type="project" value="TreeGrafter"/>
</dbReference>
<dbReference type="GO" id="GO:0004520">
    <property type="term" value="F:DNA endonuclease activity"/>
    <property type="evidence" value="ECO:0007669"/>
    <property type="project" value="TreeGrafter"/>
</dbReference>
<dbReference type="GO" id="GO:0070336">
    <property type="term" value="F:flap-structured DNA binding"/>
    <property type="evidence" value="ECO:0007669"/>
    <property type="project" value="TreeGrafter"/>
</dbReference>
<comment type="caution">
    <text evidence="2">The sequence shown here is derived from an EMBL/GenBank/DDBJ whole genome shotgun (WGS) entry which is preliminary data.</text>
</comment>
<sequence length="384" mass="42973">MLEFGSRQVSVASRRNLWIVNFLPTRDWLVDRYTRTIKVWMASRLSWLGSCTNSQLGILARAVGVNSSGTKPILTAHLLDHLPKATLAPYKHRDTLQEPCRILSIDMGIRNLAYCCLVLPRTGSGIATDIGNPVVEDWTRIAISKGLDKSKQAEDLVPNKAIKEVKRSGKIKISNPKEAFDPATYSQHAYDLITTLLEDLKPTHILIERQRFRSMGGSAVQEWTLRVNMFEAMVYAVLKTFAERGLWKGTVHPIAPSKVSNFWITNKQGALKEGPGSKSAKTKTAKIELVAEWLDEGAHFEMKGAAAQLGQAYLRKKRRKDSKSLVKQKKLSESKAQGVAQDSVEKLDDLADCLLQAMAWIKWEKNRRLIMARGAAALGELEEH</sequence>
<evidence type="ECO:0000313" key="3">
    <source>
        <dbReference type="Proteomes" id="UP000578531"/>
    </source>
</evidence>